<dbReference type="SMART" id="SM00710">
    <property type="entry name" value="PbH1"/>
    <property type="match status" value="4"/>
</dbReference>
<keyword evidence="2 4" id="KW-0378">Hydrolase</keyword>
<dbReference type="InterPro" id="IPR006626">
    <property type="entry name" value="PbH1"/>
</dbReference>
<evidence type="ECO:0000256" key="1">
    <source>
        <dbReference type="ARBA" id="ARBA00008834"/>
    </source>
</evidence>
<evidence type="ECO:0000256" key="2">
    <source>
        <dbReference type="ARBA" id="ARBA00022801"/>
    </source>
</evidence>
<dbReference type="InterPro" id="IPR012334">
    <property type="entry name" value="Pectin_lyas_fold"/>
</dbReference>
<evidence type="ECO:0000256" key="5">
    <source>
        <dbReference type="SAM" id="MobiDB-lite"/>
    </source>
</evidence>
<sequence length="353" mass="38718">MPSGVFLWLDQGAVLTASTNPARYDQGRNLCGTIDAHGHGCRPFILFSQTSGGGIFGPGIIDGNGGQPMTDTDETWWHLARRAQREEGKQNVPRLIVVQDAQNITFAHLTLRNSPNFHVTLDHVSGATFWDVRIDTPEDARNTDGIDPGSSEDITIAHSFIRTGDDNIAIKAGRNGPSRYISVLDNHFYAGHGMSIGSETFNGVSHVLVRNLTLDGTTAGLRIKSDSSRGGLVDDIQYDHICLRHNKWPIMLDTHYDPHAFGFDTPHYRNINFNDVYGADGVLLIHGIDDSNPIEATLSNVMFFGSATWDVQYAKITESNVTPALKEPTAQPQMPQTPCADQWAPFPASPPEQ</sequence>
<protein>
    <submittedName>
        <fullName evidence="6">Polygalacturonase</fullName>
    </submittedName>
</protein>
<dbReference type="RefSeq" id="WP_211680468.1">
    <property type="nucleotide sequence ID" value="NZ_JAGRQH010000001.1"/>
</dbReference>
<keyword evidence="3 4" id="KW-0326">Glycosidase</keyword>
<evidence type="ECO:0000256" key="4">
    <source>
        <dbReference type="RuleBase" id="RU361169"/>
    </source>
</evidence>
<evidence type="ECO:0000256" key="3">
    <source>
        <dbReference type="ARBA" id="ARBA00023295"/>
    </source>
</evidence>
<dbReference type="InterPro" id="IPR011050">
    <property type="entry name" value="Pectin_lyase_fold/virulence"/>
</dbReference>
<comment type="caution">
    <text evidence="6">The sequence shown here is derived from an EMBL/GenBank/DDBJ whole genome shotgun (WGS) entry which is preliminary data.</text>
</comment>
<dbReference type="InterPro" id="IPR000743">
    <property type="entry name" value="Glyco_hydro_28"/>
</dbReference>
<dbReference type="EMBL" id="JAGRQH010000001">
    <property type="protein sequence ID" value="MBR0558928.1"/>
    <property type="molecule type" value="Genomic_DNA"/>
</dbReference>
<evidence type="ECO:0000313" key="6">
    <source>
        <dbReference type="EMBL" id="MBR0558928.1"/>
    </source>
</evidence>
<keyword evidence="7" id="KW-1185">Reference proteome</keyword>
<dbReference type="InterPro" id="IPR051801">
    <property type="entry name" value="GH28_Enzymes"/>
</dbReference>
<dbReference type="PANTHER" id="PTHR31339">
    <property type="entry name" value="PECTIN LYASE-RELATED"/>
    <property type="match status" value="1"/>
</dbReference>
<feature type="region of interest" description="Disordered" evidence="5">
    <location>
        <begin position="327"/>
        <end position="353"/>
    </location>
</feature>
<organism evidence="6 7">
    <name type="scientific">Neokomagataea anthophila</name>
    <dbReference type="NCBI Taxonomy" id="2826925"/>
    <lineage>
        <taxon>Bacteria</taxon>
        <taxon>Pseudomonadati</taxon>
        <taxon>Pseudomonadota</taxon>
        <taxon>Alphaproteobacteria</taxon>
        <taxon>Acetobacterales</taxon>
        <taxon>Acetobacteraceae</taxon>
        <taxon>Neokomagataea</taxon>
    </lineage>
</organism>
<name>A0ABS5E4V4_9PROT</name>
<accession>A0ABS5E4V4</accession>
<gene>
    <name evidence="6" type="ORF">KB213_02470</name>
</gene>
<reference evidence="6 7" key="1">
    <citation type="submission" date="2021-04" db="EMBL/GenBank/DDBJ databases">
        <title>The complete genome sequence of Neokomagataea sp. TBRC 2177.</title>
        <authorList>
            <person name="Charoenyingcharoen P."/>
            <person name="Yukphan P."/>
        </authorList>
    </citation>
    <scope>NUCLEOTIDE SEQUENCE [LARGE SCALE GENOMIC DNA]</scope>
    <source>
        <strain evidence="6 7">TBRC 2177</strain>
    </source>
</reference>
<dbReference type="Gene3D" id="2.160.20.10">
    <property type="entry name" value="Single-stranded right-handed beta-helix, Pectin lyase-like"/>
    <property type="match status" value="1"/>
</dbReference>
<evidence type="ECO:0000313" key="7">
    <source>
        <dbReference type="Proteomes" id="UP000677812"/>
    </source>
</evidence>
<dbReference type="Proteomes" id="UP000677812">
    <property type="component" value="Unassembled WGS sequence"/>
</dbReference>
<dbReference type="PANTHER" id="PTHR31339:SF9">
    <property type="entry name" value="PLASMIN AND FIBRONECTIN-BINDING PROTEIN A"/>
    <property type="match status" value="1"/>
</dbReference>
<dbReference type="Pfam" id="PF00295">
    <property type="entry name" value="Glyco_hydro_28"/>
    <property type="match status" value="1"/>
</dbReference>
<dbReference type="SUPFAM" id="SSF51126">
    <property type="entry name" value="Pectin lyase-like"/>
    <property type="match status" value="1"/>
</dbReference>
<comment type="similarity">
    <text evidence="1 4">Belongs to the glycosyl hydrolase 28 family.</text>
</comment>
<dbReference type="PROSITE" id="PS00502">
    <property type="entry name" value="POLYGALACTURONASE"/>
    <property type="match status" value="1"/>
</dbReference>
<proteinExistence type="inferred from homology"/>